<evidence type="ECO:0000313" key="13">
    <source>
        <dbReference type="Proteomes" id="UP001596143"/>
    </source>
</evidence>
<comment type="caution">
    <text evidence="12">The sequence shown here is derived from an EMBL/GenBank/DDBJ whole genome shotgun (WGS) entry which is preliminary data.</text>
</comment>
<keyword evidence="13" id="KW-1185">Reference proteome</keyword>
<dbReference type="InterPro" id="IPR001650">
    <property type="entry name" value="Helicase_C-like"/>
</dbReference>
<protein>
    <submittedName>
        <fullName evidence="12">CRISPR-associated helicase Cas3</fullName>
    </submittedName>
</protein>
<dbReference type="Gene3D" id="3.40.50.300">
    <property type="entry name" value="P-loop containing nucleotide triphosphate hydrolases"/>
    <property type="match status" value="2"/>
</dbReference>
<keyword evidence="3" id="KW-0540">Nuclease</keyword>
<keyword evidence="8" id="KW-0067">ATP-binding</keyword>
<feature type="domain" description="HD Cas3-type" evidence="11">
    <location>
        <begin position="6"/>
        <end position="191"/>
    </location>
</feature>
<evidence type="ECO:0000256" key="9">
    <source>
        <dbReference type="ARBA" id="ARBA00023118"/>
    </source>
</evidence>
<dbReference type="InterPro" id="IPR006483">
    <property type="entry name" value="CRISPR-assoc_Cas3_HD"/>
</dbReference>
<dbReference type="InterPro" id="IPR027417">
    <property type="entry name" value="P-loop_NTPase"/>
</dbReference>
<dbReference type="Pfam" id="PF22590">
    <property type="entry name" value="Cas3-like_C_2"/>
    <property type="match status" value="1"/>
</dbReference>
<dbReference type="InterPro" id="IPR006474">
    <property type="entry name" value="Helicase_Cas3_CRISPR-ass_core"/>
</dbReference>
<evidence type="ECO:0000256" key="7">
    <source>
        <dbReference type="ARBA" id="ARBA00022806"/>
    </source>
</evidence>
<dbReference type="NCBIfam" id="TIGR01596">
    <property type="entry name" value="cas3_HD"/>
    <property type="match status" value="1"/>
</dbReference>
<proteinExistence type="inferred from homology"/>
<evidence type="ECO:0000313" key="12">
    <source>
        <dbReference type="EMBL" id="MFC5628896.1"/>
    </source>
</evidence>
<feature type="domain" description="Helicase C-terminal" evidence="10">
    <location>
        <begin position="430"/>
        <end position="587"/>
    </location>
</feature>
<evidence type="ECO:0000259" key="10">
    <source>
        <dbReference type="PROSITE" id="PS51194"/>
    </source>
</evidence>
<evidence type="ECO:0000256" key="2">
    <source>
        <dbReference type="ARBA" id="ARBA00009046"/>
    </source>
</evidence>
<dbReference type="SUPFAM" id="SSF52540">
    <property type="entry name" value="P-loop containing nucleoside triphosphate hydrolases"/>
    <property type="match status" value="1"/>
</dbReference>
<dbReference type="Proteomes" id="UP001596143">
    <property type="component" value="Unassembled WGS sequence"/>
</dbReference>
<dbReference type="InterPro" id="IPR050547">
    <property type="entry name" value="DEAD_box_RNA_helicases"/>
</dbReference>
<reference evidence="13" key="1">
    <citation type="journal article" date="2019" name="Int. J. Syst. Evol. Microbiol.">
        <title>The Global Catalogue of Microorganisms (GCM) 10K type strain sequencing project: providing services to taxonomists for standard genome sequencing and annotation.</title>
        <authorList>
            <consortium name="The Broad Institute Genomics Platform"/>
            <consortium name="The Broad Institute Genome Sequencing Center for Infectious Disease"/>
            <person name="Wu L."/>
            <person name="Ma J."/>
        </authorList>
    </citation>
    <scope>NUCLEOTIDE SEQUENCE [LARGE SCALE GENOMIC DNA]</scope>
    <source>
        <strain evidence="13">CGMCC 1.15790</strain>
    </source>
</reference>
<dbReference type="EMBL" id="JBHSPF010000039">
    <property type="protein sequence ID" value="MFC5628896.1"/>
    <property type="molecule type" value="Genomic_DNA"/>
</dbReference>
<dbReference type="PROSITE" id="PS51643">
    <property type="entry name" value="HD_CAS3"/>
    <property type="match status" value="1"/>
</dbReference>
<evidence type="ECO:0000256" key="8">
    <source>
        <dbReference type="ARBA" id="ARBA00022840"/>
    </source>
</evidence>
<keyword evidence="9" id="KW-0051">Antiviral defense</keyword>
<comment type="similarity">
    <text evidence="2">In the central section; belongs to the CRISPR-associated helicase Cas3 family.</text>
</comment>
<organism evidence="12 13">
    <name type="scientific">Aliibacillus thermotolerans</name>
    <dbReference type="NCBI Taxonomy" id="1834418"/>
    <lineage>
        <taxon>Bacteria</taxon>
        <taxon>Bacillati</taxon>
        <taxon>Bacillota</taxon>
        <taxon>Bacilli</taxon>
        <taxon>Bacillales</taxon>
        <taxon>Bacillaceae</taxon>
        <taxon>Aliibacillus</taxon>
    </lineage>
</organism>
<dbReference type="NCBIfam" id="TIGR01587">
    <property type="entry name" value="cas3_core"/>
    <property type="match status" value="1"/>
</dbReference>
<keyword evidence="5" id="KW-0547">Nucleotide-binding</keyword>
<dbReference type="Gene3D" id="1.10.3210.30">
    <property type="match status" value="1"/>
</dbReference>
<dbReference type="RefSeq" id="WP_270896597.1">
    <property type="nucleotide sequence ID" value="NZ_JBHSPF010000039.1"/>
</dbReference>
<dbReference type="InterPro" id="IPR054712">
    <property type="entry name" value="Cas3-like_dom"/>
</dbReference>
<keyword evidence="7" id="KW-0347">Helicase</keyword>
<evidence type="ECO:0000256" key="5">
    <source>
        <dbReference type="ARBA" id="ARBA00022741"/>
    </source>
</evidence>
<dbReference type="InterPro" id="IPR038257">
    <property type="entry name" value="CRISPR-assoc_Cas3_HD_sf"/>
</dbReference>
<evidence type="ECO:0000259" key="11">
    <source>
        <dbReference type="PROSITE" id="PS51643"/>
    </source>
</evidence>
<gene>
    <name evidence="12" type="primary">cas3</name>
    <name evidence="12" type="ORF">ACFPTR_08420</name>
</gene>
<evidence type="ECO:0000256" key="3">
    <source>
        <dbReference type="ARBA" id="ARBA00022722"/>
    </source>
</evidence>
<dbReference type="Pfam" id="PF18019">
    <property type="entry name" value="Cas3_HD"/>
    <property type="match status" value="1"/>
</dbReference>
<name>A0ABW0U614_9BACI</name>
<dbReference type="SUPFAM" id="SSF109604">
    <property type="entry name" value="HD-domain/PDEase-like"/>
    <property type="match status" value="1"/>
</dbReference>
<evidence type="ECO:0000256" key="6">
    <source>
        <dbReference type="ARBA" id="ARBA00022801"/>
    </source>
</evidence>
<evidence type="ECO:0000256" key="4">
    <source>
        <dbReference type="ARBA" id="ARBA00022723"/>
    </source>
</evidence>
<dbReference type="PANTHER" id="PTHR47963:SF9">
    <property type="entry name" value="CRISPR-ASSOCIATED ENDONUCLEASE_HELICASE CAS3"/>
    <property type="match status" value="1"/>
</dbReference>
<keyword evidence="4" id="KW-0479">Metal-binding</keyword>
<accession>A0ABW0U614</accession>
<dbReference type="PANTHER" id="PTHR47963">
    <property type="entry name" value="DEAD-BOX ATP-DEPENDENT RNA HELICASE 47, MITOCHONDRIAL"/>
    <property type="match status" value="1"/>
</dbReference>
<keyword evidence="6" id="KW-0378">Hydrolase</keyword>
<comment type="similarity">
    <text evidence="1">In the N-terminal section; belongs to the CRISPR-associated nuclease Cas3-HD family.</text>
</comment>
<evidence type="ECO:0000256" key="1">
    <source>
        <dbReference type="ARBA" id="ARBA00006847"/>
    </source>
</evidence>
<sequence>MKWYAKTENEETIQEHTDALLKNLDILREHLREEENLDDRFWEMLKIVVQYHDIGKFDLRFQNNMHEKLGKEPPFQIEQETFIPHNYISVALMPFEEWNLPTDVKSVVAQAVGYHHEREIAPNPAEIKRLVREELTPYFDEIKSHLKLPLPNKIKAAPVKWIQKRITPSMNESLFYLYVLLKGILHRLDHASSAGVSVEVGISESIGQYTNTFFEEKLQKPKRPLQQFAEKEKDSHVVTVAQTGMGKTEAALLWAGNQKLFFTLPLRVSLNAMYTRMIDENNIGFPEEYTGLLHSTSLEMLEEHFKEKEEKGYSEALYAHSRQHANRLMLTTVDQILKFPFYYLGFEKELSALCGAKVVIDELQAYDPKIAAMLIRALEMIDQVGGSFMIMTATLPTIYKNEILKNKKITNKPIVYEEFYDNTLRHRVQVKEASLLDCTEEILTNKKDKKILIICNTIARAKEVYKKLDNENTNVHLLHAQFKAKDRQTLEKEIQAFAKSEEAGIWVTTQLVEASLDVDFDELHTEISPLDSQFQRYGRCYRKRELFTELPNVFVYTYDVSGIGSVYSTDITNKSIELLQKRKKEELFEKEKMELIEELYSKESLADTDYLKTFNDSLEYFRNIVPYEITKEKAQEYLRNIQNIKVLPEDDLEVQDLIETYKSDKSKRKEIRRELERHVISVNKYRAEKFIHRAGLPASLNDFYMIECRYNYDEESRKGLGLEWAEGVALFSVD</sequence>
<dbReference type="CDD" id="cd09641">
    <property type="entry name" value="Cas3''_I"/>
    <property type="match status" value="1"/>
</dbReference>
<dbReference type="PROSITE" id="PS51194">
    <property type="entry name" value="HELICASE_CTER"/>
    <property type="match status" value="1"/>
</dbReference>